<sequence length="277" mass="31709">MKKGISLHIGLNEVDVGYYKNRYFLSACKQDTLDMEEIASSQNFELSTVLLDEEATSEAIINAIKEASTQLIDGDILFISYSGHGAYVPDNNNDDSDKQDEVWCVYDRFLFDDELHYLWTLFEEGVRIFIVSDSCHSGTITKEMRFGKEPIVTKSLDDYVAKNIYLNDEQFYINKKKELPPVKDEDLKATVKLISGCKDSEKSLILGGDENSLLTKVLKEVWDAGYFVGTTQEFFEQIQEKVVEEAKKEDKKQTPQLYTIGKKNEAFETQKPFSVFE</sequence>
<organism evidence="2">
    <name type="scientific">uncultured Sulfurovum sp</name>
    <dbReference type="NCBI Taxonomy" id="269237"/>
    <lineage>
        <taxon>Bacteria</taxon>
        <taxon>Pseudomonadati</taxon>
        <taxon>Campylobacterota</taxon>
        <taxon>Epsilonproteobacteria</taxon>
        <taxon>Campylobacterales</taxon>
        <taxon>Sulfurovaceae</taxon>
        <taxon>Sulfurovum</taxon>
        <taxon>environmental samples</taxon>
    </lineage>
</organism>
<dbReference type="PANTHER" id="PTHR48104:SF30">
    <property type="entry name" value="METACASPASE-1"/>
    <property type="match status" value="1"/>
</dbReference>
<proteinExistence type="predicted"/>
<dbReference type="PANTHER" id="PTHR48104">
    <property type="entry name" value="METACASPASE-4"/>
    <property type="match status" value="1"/>
</dbReference>
<dbReference type="GO" id="GO:0004197">
    <property type="term" value="F:cysteine-type endopeptidase activity"/>
    <property type="evidence" value="ECO:0007669"/>
    <property type="project" value="InterPro"/>
</dbReference>
<dbReference type="AlphaFoldDB" id="A0A6S6S6I0"/>
<dbReference type="Pfam" id="PF00656">
    <property type="entry name" value="Peptidase_C14"/>
    <property type="match status" value="1"/>
</dbReference>
<feature type="domain" description="Peptidase C14 caspase" evidence="1">
    <location>
        <begin position="19"/>
        <end position="259"/>
    </location>
</feature>
<gene>
    <name evidence="2" type="ORF">HELGO_WM13049</name>
</gene>
<accession>A0A6S6S6I0</accession>
<dbReference type="Gene3D" id="3.40.50.1460">
    <property type="match status" value="1"/>
</dbReference>
<protein>
    <submittedName>
        <fullName evidence="2">Metacaspase</fullName>
    </submittedName>
</protein>
<dbReference type="InterPro" id="IPR050452">
    <property type="entry name" value="Metacaspase"/>
</dbReference>
<name>A0A6S6S6I0_9BACT</name>
<dbReference type="GO" id="GO:0006508">
    <property type="term" value="P:proteolysis"/>
    <property type="evidence" value="ECO:0007669"/>
    <property type="project" value="InterPro"/>
</dbReference>
<dbReference type="EMBL" id="CACVAP010000035">
    <property type="protein sequence ID" value="CAA6801866.1"/>
    <property type="molecule type" value="Genomic_DNA"/>
</dbReference>
<dbReference type="GO" id="GO:0005737">
    <property type="term" value="C:cytoplasm"/>
    <property type="evidence" value="ECO:0007669"/>
    <property type="project" value="TreeGrafter"/>
</dbReference>
<evidence type="ECO:0000313" key="2">
    <source>
        <dbReference type="EMBL" id="CAA6801866.1"/>
    </source>
</evidence>
<evidence type="ECO:0000259" key="1">
    <source>
        <dbReference type="Pfam" id="PF00656"/>
    </source>
</evidence>
<dbReference type="InterPro" id="IPR011600">
    <property type="entry name" value="Pept_C14_caspase"/>
</dbReference>
<reference evidence="2" key="1">
    <citation type="submission" date="2020-01" db="EMBL/GenBank/DDBJ databases">
        <authorList>
            <person name="Meier V. D."/>
            <person name="Meier V D."/>
        </authorList>
    </citation>
    <scope>NUCLEOTIDE SEQUENCE</scope>
    <source>
        <strain evidence="2">HLG_WM_MAG_06</strain>
    </source>
</reference>